<dbReference type="EMBL" id="AP008216">
    <property type="protein sequence ID" value="BAH94815.1"/>
    <property type="molecule type" value="Genomic_DNA"/>
</dbReference>
<dbReference type="InterPro" id="IPR001128">
    <property type="entry name" value="Cyt_P450"/>
</dbReference>
<evidence type="ECO:0000256" key="2">
    <source>
        <dbReference type="ARBA" id="ARBA00023004"/>
    </source>
</evidence>
<dbReference type="GO" id="GO:0004497">
    <property type="term" value="F:monooxygenase activity"/>
    <property type="evidence" value="ECO:0007669"/>
    <property type="project" value="InterPro"/>
</dbReference>
<keyword evidence="2" id="KW-0408">Iron</keyword>
<keyword evidence="1" id="KW-0479">Metal-binding</keyword>
<accession>C7J7H8</accession>
<dbReference type="GO" id="GO:0016705">
    <property type="term" value="F:oxidoreductase activity, acting on paired donors, with incorporation or reduction of molecular oxygen"/>
    <property type="evidence" value="ECO:0007669"/>
    <property type="project" value="InterPro"/>
</dbReference>
<name>C7J7H8_ORYSJ</name>
<evidence type="ECO:0000256" key="1">
    <source>
        <dbReference type="ARBA" id="ARBA00022723"/>
    </source>
</evidence>
<gene>
    <name evidence="3" type="ordered locus">Os10g0337100</name>
</gene>
<dbReference type="KEGG" id="dosa:Os10g0337100"/>
<dbReference type="SUPFAM" id="SSF48264">
    <property type="entry name" value="Cytochrome P450"/>
    <property type="match status" value="1"/>
</dbReference>
<sequence length="266" mass="30591">MAQQRWWRIIAESSKKKGWGEGRPLVVHRHSGSRQYGEAESERMIFSVTAKKLISYDSSTSDGKMWKHYDAFAQGLITLPLCIPGTAFYKCMQGRKNVMKMLKEILNERKKIEGRHESIDFLDVLIEEVKEDNPSMTENTALNLLFSLLFGSFDTTSSGITGMLKFLTDNPEALRELTEEHNNIRRRRADLNSEITWEEYKSMKFTSHVIHEALRLASITPMMFREAIEDVHIKGFAIPKESKIMICPSTVHLNPVVYEDPIHSIP</sequence>
<dbReference type="GO" id="GO:0020037">
    <property type="term" value="F:heme binding"/>
    <property type="evidence" value="ECO:0007669"/>
    <property type="project" value="InterPro"/>
</dbReference>
<evidence type="ECO:0000313" key="4">
    <source>
        <dbReference type="Proteomes" id="UP000000763"/>
    </source>
</evidence>
<dbReference type="Pfam" id="PF00067">
    <property type="entry name" value="p450"/>
    <property type="match status" value="1"/>
</dbReference>
<organism evidence="3 4">
    <name type="scientific">Oryza sativa subsp. japonica</name>
    <name type="common">Rice</name>
    <dbReference type="NCBI Taxonomy" id="39947"/>
    <lineage>
        <taxon>Eukaryota</taxon>
        <taxon>Viridiplantae</taxon>
        <taxon>Streptophyta</taxon>
        <taxon>Embryophyta</taxon>
        <taxon>Tracheophyta</taxon>
        <taxon>Spermatophyta</taxon>
        <taxon>Magnoliopsida</taxon>
        <taxon>Liliopsida</taxon>
        <taxon>Poales</taxon>
        <taxon>Poaceae</taxon>
        <taxon>BOP clade</taxon>
        <taxon>Oryzoideae</taxon>
        <taxon>Oryzeae</taxon>
        <taxon>Oryzinae</taxon>
        <taxon>Oryza</taxon>
        <taxon>Oryza sativa</taxon>
    </lineage>
</organism>
<protein>
    <submittedName>
        <fullName evidence="3">Os10g0337100 protein</fullName>
    </submittedName>
</protein>
<dbReference type="GO" id="GO:0005506">
    <property type="term" value="F:iron ion binding"/>
    <property type="evidence" value="ECO:0007669"/>
    <property type="project" value="InterPro"/>
</dbReference>
<dbReference type="PANTHER" id="PTHR24286">
    <property type="entry name" value="CYTOCHROME P450 26"/>
    <property type="match status" value="1"/>
</dbReference>
<dbReference type="Gene3D" id="1.10.630.10">
    <property type="entry name" value="Cytochrome P450"/>
    <property type="match status" value="1"/>
</dbReference>
<evidence type="ECO:0000313" key="3">
    <source>
        <dbReference type="EMBL" id="BAH94815.1"/>
    </source>
</evidence>
<dbReference type="Proteomes" id="UP000000763">
    <property type="component" value="Chromosome 10"/>
</dbReference>
<dbReference type="AlphaFoldDB" id="C7J7H8"/>
<dbReference type="PANTHER" id="PTHR24286:SF81">
    <property type="entry name" value="CYTOCHROME P450 FAMILY PROTEIN, EXPRESSED"/>
    <property type="match status" value="1"/>
</dbReference>
<reference evidence="3 4" key="1">
    <citation type="journal article" date="2005" name="Nature">
        <title>The map-based sequence of the rice genome.</title>
        <authorList>
            <consortium name="International rice genome sequencing project (IRGSP)"/>
            <person name="Matsumoto T."/>
            <person name="Wu J."/>
            <person name="Kanamori H."/>
            <person name="Katayose Y."/>
            <person name="Fujisawa M."/>
            <person name="Namiki N."/>
            <person name="Mizuno H."/>
            <person name="Yamamoto K."/>
            <person name="Antonio B.A."/>
            <person name="Baba T."/>
            <person name="Sakata K."/>
            <person name="Nagamura Y."/>
            <person name="Aoki H."/>
            <person name="Arikawa K."/>
            <person name="Arita K."/>
            <person name="Bito T."/>
            <person name="Chiden Y."/>
            <person name="Fujitsuka N."/>
            <person name="Fukunaka R."/>
            <person name="Hamada M."/>
            <person name="Harada C."/>
            <person name="Hayashi A."/>
            <person name="Hijishita S."/>
            <person name="Honda M."/>
            <person name="Hosokawa S."/>
            <person name="Ichikawa Y."/>
            <person name="Idonuma A."/>
            <person name="Iijima M."/>
            <person name="Ikeda M."/>
            <person name="Ikeno M."/>
            <person name="Ito K."/>
            <person name="Ito S."/>
            <person name="Ito T."/>
            <person name="Ito Y."/>
            <person name="Ito Y."/>
            <person name="Iwabuchi A."/>
            <person name="Kamiya K."/>
            <person name="Karasawa W."/>
            <person name="Kurita K."/>
            <person name="Katagiri S."/>
            <person name="Kikuta A."/>
            <person name="Kobayashi H."/>
            <person name="Kobayashi N."/>
            <person name="Machita K."/>
            <person name="Maehara T."/>
            <person name="Masukawa M."/>
            <person name="Mizubayashi T."/>
            <person name="Mukai Y."/>
            <person name="Nagasaki H."/>
            <person name="Nagata Y."/>
            <person name="Naito S."/>
            <person name="Nakashima M."/>
            <person name="Nakama Y."/>
            <person name="Nakamichi Y."/>
            <person name="Nakamura M."/>
            <person name="Meguro A."/>
            <person name="Negishi M."/>
            <person name="Ohta I."/>
            <person name="Ohta T."/>
            <person name="Okamoto M."/>
            <person name="Ono N."/>
            <person name="Saji S."/>
            <person name="Sakaguchi M."/>
            <person name="Sakai K."/>
            <person name="Shibata M."/>
            <person name="Shimokawa T."/>
            <person name="Song J."/>
            <person name="Takazaki Y."/>
            <person name="Terasawa K."/>
            <person name="Tsugane M."/>
            <person name="Tsuji K."/>
            <person name="Ueda S."/>
            <person name="Waki K."/>
            <person name="Yamagata H."/>
            <person name="Yamamoto M."/>
            <person name="Yamamoto S."/>
            <person name="Yamane H."/>
            <person name="Yoshiki S."/>
            <person name="Yoshihara R."/>
            <person name="Yukawa K."/>
            <person name="Zhong H."/>
            <person name="Yano M."/>
            <person name="Yuan Q."/>
            <person name="Ouyang S."/>
            <person name="Liu J."/>
            <person name="Jones K.M."/>
            <person name="Gansberger K."/>
            <person name="Moffat K."/>
            <person name="Hill J."/>
            <person name="Bera J."/>
            <person name="Fadrosh D."/>
            <person name="Jin S."/>
            <person name="Johri S."/>
            <person name="Kim M."/>
            <person name="Overton L."/>
            <person name="Reardon M."/>
            <person name="Tsitrin T."/>
            <person name="Vuong H."/>
            <person name="Weaver B."/>
            <person name="Ciecko A."/>
            <person name="Tallon L."/>
            <person name="Jackson J."/>
            <person name="Pai G."/>
            <person name="Aken S.V."/>
            <person name="Utterback T."/>
            <person name="Reidmuller S."/>
            <person name="Feldblyum T."/>
            <person name="Hsiao J."/>
            <person name="Zismann V."/>
            <person name="Iobst S."/>
            <person name="de Vazeille A.R."/>
            <person name="Buell C.R."/>
            <person name="Ying K."/>
            <person name="Li Y."/>
            <person name="Lu T."/>
            <person name="Huang Y."/>
            <person name="Zhao Q."/>
            <person name="Feng Q."/>
            <person name="Zhang L."/>
            <person name="Zhu J."/>
            <person name="Weng Q."/>
            <person name="Mu J."/>
            <person name="Lu Y."/>
            <person name="Fan D."/>
            <person name="Liu Y."/>
            <person name="Guan J."/>
            <person name="Zhang Y."/>
            <person name="Yu S."/>
            <person name="Liu X."/>
            <person name="Zhang Y."/>
            <person name="Hong G."/>
            <person name="Han B."/>
            <person name="Choisne N."/>
            <person name="Demange N."/>
            <person name="Orjeda G."/>
            <person name="Samain S."/>
            <person name="Cattolico L."/>
            <person name="Pelletier E."/>
            <person name="Couloux A."/>
            <person name="Segurens B."/>
            <person name="Wincker P."/>
            <person name="D'Hont A."/>
            <person name="Scarpelli C."/>
            <person name="Weissenbach J."/>
            <person name="Salanoubat M."/>
            <person name="Quetier F."/>
            <person name="Yu Y."/>
            <person name="Kim H.R."/>
            <person name="Rambo T."/>
            <person name="Currie J."/>
            <person name="Collura K."/>
            <person name="Luo M."/>
            <person name="Yang T."/>
            <person name="Ammiraju J.S.S."/>
            <person name="Engler F."/>
            <person name="Soderlund C."/>
            <person name="Wing R.A."/>
            <person name="Palmer L.E."/>
            <person name="de la Bastide M."/>
            <person name="Spiegel L."/>
            <person name="Nascimento L."/>
            <person name="Zutavern T."/>
            <person name="O'Shaughnessy A."/>
            <person name="Dike S."/>
            <person name="Dedhia N."/>
            <person name="Preston R."/>
            <person name="Balija V."/>
            <person name="McCombie W.R."/>
            <person name="Chow T."/>
            <person name="Chen H."/>
            <person name="Chung M."/>
            <person name="Chen C."/>
            <person name="Shaw J."/>
            <person name="Wu H."/>
            <person name="Hsiao K."/>
            <person name="Chao Y."/>
            <person name="Chu M."/>
            <person name="Cheng C."/>
            <person name="Hour A."/>
            <person name="Lee P."/>
            <person name="Lin S."/>
            <person name="Lin Y."/>
            <person name="Liou J."/>
            <person name="Liu S."/>
            <person name="Hsing Y."/>
            <person name="Raghuvanshi S."/>
            <person name="Mohanty A."/>
            <person name="Bharti A.K."/>
            <person name="Gaur A."/>
            <person name="Gupta V."/>
            <person name="Kumar D."/>
            <person name="Ravi V."/>
            <person name="Vij S."/>
            <person name="Kapur A."/>
            <person name="Khurana P."/>
            <person name="Khurana P."/>
            <person name="Khurana J.P."/>
            <person name="Tyagi A.K."/>
            <person name="Gaikwad K."/>
            <person name="Singh A."/>
            <person name="Dalal V."/>
            <person name="Srivastava S."/>
            <person name="Dixit A."/>
            <person name="Pal A.K."/>
            <person name="Ghazi I.A."/>
            <person name="Yadav M."/>
            <person name="Pandit A."/>
            <person name="Bhargava A."/>
            <person name="Sureshbabu K."/>
            <person name="Batra K."/>
            <person name="Sharma T.R."/>
            <person name="Mohapatra T."/>
            <person name="Singh N.K."/>
            <person name="Messing J."/>
            <person name="Nelson A.B."/>
            <person name="Fuks G."/>
            <person name="Kavchok S."/>
            <person name="Keizer G."/>
            <person name="Linton E."/>
            <person name="Llaca V."/>
            <person name="Song R."/>
            <person name="Tanyolac B."/>
            <person name="Young S."/>
            <person name="Ho-Il K."/>
            <person name="Hahn J.H."/>
            <person name="Sangsakoo G."/>
            <person name="Vanavichit A."/>
            <person name="de Mattos Luiz.A.T."/>
            <person name="Zimmer P.D."/>
            <person name="Malone G."/>
            <person name="Dellagostin O."/>
            <person name="de Oliveira A.C."/>
            <person name="Bevan M."/>
            <person name="Bancroft I."/>
            <person name="Minx P."/>
            <person name="Cordum H."/>
            <person name="Wilson R."/>
            <person name="Cheng Z."/>
            <person name="Jin W."/>
            <person name="Jiang J."/>
            <person name="Leong S.A."/>
            <person name="Iwama H."/>
            <person name="Gojobori T."/>
            <person name="Itoh T."/>
            <person name="Niimura Y."/>
            <person name="Fujii Y."/>
            <person name="Habara T."/>
            <person name="Sakai H."/>
            <person name="Sato Y."/>
            <person name="Wilson G."/>
            <person name="Kumar K."/>
            <person name="McCouch S."/>
            <person name="Juretic N."/>
            <person name="Hoen D."/>
            <person name="Wright S."/>
            <person name="Bruskiewich R."/>
            <person name="Bureau T."/>
            <person name="Miyao A."/>
            <person name="Hirochika H."/>
            <person name="Nishikawa T."/>
            <person name="Kadowaki K."/>
            <person name="Sugiura M."/>
            <person name="Burr B."/>
            <person name="Sasaki T."/>
        </authorList>
    </citation>
    <scope>NUCLEOTIDE SEQUENCE [LARGE SCALE GENOMIC DNA]</scope>
    <source>
        <strain evidence="4">cv. Nipponbare</strain>
    </source>
</reference>
<dbReference type="InterPro" id="IPR036396">
    <property type="entry name" value="Cyt_P450_sf"/>
</dbReference>
<reference evidence="4" key="2">
    <citation type="journal article" date="2008" name="Nucleic Acids Res.">
        <title>The rice annotation project database (RAP-DB): 2008 update.</title>
        <authorList>
            <consortium name="The rice annotation project (RAP)"/>
        </authorList>
    </citation>
    <scope>GENOME REANNOTATION</scope>
    <source>
        <strain evidence="4">cv. Nipponbare</strain>
    </source>
</reference>
<proteinExistence type="predicted"/>